<dbReference type="SUPFAM" id="SSF49503">
    <property type="entry name" value="Cupredoxins"/>
    <property type="match status" value="1"/>
</dbReference>
<proteinExistence type="predicted"/>
<dbReference type="InterPro" id="IPR008972">
    <property type="entry name" value="Cupredoxin"/>
</dbReference>
<feature type="domain" description="Plastocyanin-like" evidence="1">
    <location>
        <begin position="48"/>
        <end position="155"/>
    </location>
</feature>
<dbReference type="EMBL" id="JAGGNH010000001">
    <property type="protein sequence ID" value="KAJ0987970.1"/>
    <property type="molecule type" value="Genomic_DNA"/>
</dbReference>
<dbReference type="Pfam" id="PF00394">
    <property type="entry name" value="Cu-oxidase"/>
    <property type="match status" value="1"/>
</dbReference>
<dbReference type="Gene3D" id="2.60.40.420">
    <property type="entry name" value="Cupredoxins - blue copper proteins"/>
    <property type="match status" value="1"/>
</dbReference>
<keyword evidence="3" id="KW-1185">Reference proteome</keyword>
<dbReference type="Proteomes" id="UP001085076">
    <property type="component" value="Miscellaneous, Linkage group lg01"/>
</dbReference>
<gene>
    <name evidence="2" type="ORF">J5N97_006326</name>
</gene>
<evidence type="ECO:0000313" key="2">
    <source>
        <dbReference type="EMBL" id="KAJ0987970.1"/>
    </source>
</evidence>
<dbReference type="GO" id="GO:0016491">
    <property type="term" value="F:oxidoreductase activity"/>
    <property type="evidence" value="ECO:0007669"/>
    <property type="project" value="TreeGrafter"/>
</dbReference>
<dbReference type="GO" id="GO:0005886">
    <property type="term" value="C:plasma membrane"/>
    <property type="evidence" value="ECO:0007669"/>
    <property type="project" value="TreeGrafter"/>
</dbReference>
<dbReference type="AlphaFoldDB" id="A0A9D5DC02"/>
<protein>
    <recommendedName>
        <fullName evidence="1">Plastocyanin-like domain-containing protein</fullName>
    </recommendedName>
</protein>
<name>A0A9D5DC02_9LILI</name>
<comment type="caution">
    <text evidence="2">The sequence shown here is derived from an EMBL/GenBank/DDBJ whole genome shotgun (WGS) entry which is preliminary data.</text>
</comment>
<evidence type="ECO:0000313" key="3">
    <source>
        <dbReference type="Proteomes" id="UP001085076"/>
    </source>
</evidence>
<dbReference type="OrthoDB" id="2121828at2759"/>
<accession>A0A9D5DC02</accession>
<dbReference type="PANTHER" id="PTHR11709:SF58">
    <property type="entry name" value="SKU5 SIMILAR 3"/>
    <property type="match status" value="1"/>
</dbReference>
<evidence type="ECO:0000259" key="1">
    <source>
        <dbReference type="Pfam" id="PF00394"/>
    </source>
</evidence>
<sequence>MAGRCIWANCPIGPGKAWTLEFQVKDQIVNNRNVILVPFPKRQEEFDLLIGDWHALPYKDKRKLVGGSSIQSARPGYILINGKGSYNSSLGNGHQSIQVEQGKLYRLRFSNVGTELSFNFRIQSHEIILVETEGSHTNQIVLDSLDVHVGQSYSI</sequence>
<organism evidence="2 3">
    <name type="scientific">Dioscorea zingiberensis</name>
    <dbReference type="NCBI Taxonomy" id="325984"/>
    <lineage>
        <taxon>Eukaryota</taxon>
        <taxon>Viridiplantae</taxon>
        <taxon>Streptophyta</taxon>
        <taxon>Embryophyta</taxon>
        <taxon>Tracheophyta</taxon>
        <taxon>Spermatophyta</taxon>
        <taxon>Magnoliopsida</taxon>
        <taxon>Liliopsida</taxon>
        <taxon>Dioscoreales</taxon>
        <taxon>Dioscoreaceae</taxon>
        <taxon>Dioscorea</taxon>
    </lineage>
</organism>
<dbReference type="InterPro" id="IPR001117">
    <property type="entry name" value="Cu-oxidase_2nd"/>
</dbReference>
<reference evidence="2" key="1">
    <citation type="submission" date="2021-03" db="EMBL/GenBank/DDBJ databases">
        <authorList>
            <person name="Li Z."/>
            <person name="Yang C."/>
        </authorList>
    </citation>
    <scope>NUCLEOTIDE SEQUENCE</scope>
    <source>
        <strain evidence="2">Dzin_1.0</strain>
        <tissue evidence="2">Leaf</tissue>
    </source>
</reference>
<dbReference type="PANTHER" id="PTHR11709">
    <property type="entry name" value="MULTI-COPPER OXIDASE"/>
    <property type="match status" value="1"/>
</dbReference>
<dbReference type="InterPro" id="IPR045087">
    <property type="entry name" value="Cu-oxidase_fam"/>
</dbReference>
<reference evidence="2" key="2">
    <citation type="journal article" date="2022" name="Hortic Res">
        <title>The genome of Dioscorea zingiberensis sheds light on the biosynthesis, origin and evolution of the medicinally important diosgenin saponins.</title>
        <authorList>
            <person name="Li Y."/>
            <person name="Tan C."/>
            <person name="Li Z."/>
            <person name="Guo J."/>
            <person name="Li S."/>
            <person name="Chen X."/>
            <person name="Wang C."/>
            <person name="Dai X."/>
            <person name="Yang H."/>
            <person name="Song W."/>
            <person name="Hou L."/>
            <person name="Xu J."/>
            <person name="Tong Z."/>
            <person name="Xu A."/>
            <person name="Yuan X."/>
            <person name="Wang W."/>
            <person name="Yang Q."/>
            <person name="Chen L."/>
            <person name="Sun Z."/>
            <person name="Wang K."/>
            <person name="Pan B."/>
            <person name="Chen J."/>
            <person name="Bao Y."/>
            <person name="Liu F."/>
            <person name="Qi X."/>
            <person name="Gang D.R."/>
            <person name="Wen J."/>
            <person name="Li J."/>
        </authorList>
    </citation>
    <scope>NUCLEOTIDE SEQUENCE</scope>
    <source>
        <strain evidence="2">Dzin_1.0</strain>
    </source>
</reference>